<accession>A0ABV9ZIY7</accession>
<feature type="transmembrane region" description="Helical" evidence="1">
    <location>
        <begin position="67"/>
        <end position="88"/>
    </location>
</feature>
<evidence type="ECO:0000256" key="1">
    <source>
        <dbReference type="SAM" id="Phobius"/>
    </source>
</evidence>
<organism evidence="3 4">
    <name type="scientific">Actinomycetospora rhizophila</name>
    <dbReference type="NCBI Taxonomy" id="1416876"/>
    <lineage>
        <taxon>Bacteria</taxon>
        <taxon>Bacillati</taxon>
        <taxon>Actinomycetota</taxon>
        <taxon>Actinomycetes</taxon>
        <taxon>Pseudonocardiales</taxon>
        <taxon>Pseudonocardiaceae</taxon>
        <taxon>Actinomycetospora</taxon>
    </lineage>
</organism>
<keyword evidence="1" id="KW-0812">Transmembrane</keyword>
<dbReference type="Proteomes" id="UP001596175">
    <property type="component" value="Unassembled WGS sequence"/>
</dbReference>
<dbReference type="EMBL" id="JBHSKG010000012">
    <property type="protein sequence ID" value="MFC5140705.1"/>
    <property type="molecule type" value="Genomic_DNA"/>
</dbReference>
<keyword evidence="1" id="KW-1133">Transmembrane helix</keyword>
<comment type="caution">
    <text evidence="3">The sequence shown here is derived from an EMBL/GenBank/DDBJ whole genome shotgun (WGS) entry which is preliminary data.</text>
</comment>
<sequence length="118" mass="11754">MKVIGVQVARWASVVLGIAALGVLGAATPARAAEVDQTVRQAPSGGSSGAIVAVFLAAAVVVALWRLVLWLVAVAFVGVLLLGVLVLVTGGPPGDERPAGAAPFATHGVVLEARGPSW</sequence>
<keyword evidence="4" id="KW-1185">Reference proteome</keyword>
<feature type="signal peptide" evidence="2">
    <location>
        <begin position="1"/>
        <end position="32"/>
    </location>
</feature>
<keyword evidence="2" id="KW-0732">Signal</keyword>
<reference evidence="4" key="1">
    <citation type="journal article" date="2019" name="Int. J. Syst. Evol. Microbiol.">
        <title>The Global Catalogue of Microorganisms (GCM) 10K type strain sequencing project: providing services to taxonomists for standard genome sequencing and annotation.</title>
        <authorList>
            <consortium name="The Broad Institute Genomics Platform"/>
            <consortium name="The Broad Institute Genome Sequencing Center for Infectious Disease"/>
            <person name="Wu L."/>
            <person name="Ma J."/>
        </authorList>
    </citation>
    <scope>NUCLEOTIDE SEQUENCE [LARGE SCALE GENOMIC DNA]</scope>
    <source>
        <strain evidence="4">XZYJ18</strain>
    </source>
</reference>
<protein>
    <submittedName>
        <fullName evidence="3">Uncharacterized protein</fullName>
    </submittedName>
</protein>
<gene>
    <name evidence="3" type="ORF">ACFPK1_20890</name>
</gene>
<evidence type="ECO:0000256" key="2">
    <source>
        <dbReference type="SAM" id="SignalP"/>
    </source>
</evidence>
<proteinExistence type="predicted"/>
<feature type="transmembrane region" description="Helical" evidence="1">
    <location>
        <begin position="42"/>
        <end position="62"/>
    </location>
</feature>
<keyword evidence="1" id="KW-0472">Membrane</keyword>
<name>A0ABV9ZIY7_9PSEU</name>
<evidence type="ECO:0000313" key="4">
    <source>
        <dbReference type="Proteomes" id="UP001596175"/>
    </source>
</evidence>
<dbReference type="RefSeq" id="WP_378022872.1">
    <property type="nucleotide sequence ID" value="NZ_JBHSKG010000012.1"/>
</dbReference>
<feature type="chain" id="PRO_5046438871" evidence="2">
    <location>
        <begin position="33"/>
        <end position="118"/>
    </location>
</feature>
<evidence type="ECO:0000313" key="3">
    <source>
        <dbReference type="EMBL" id="MFC5140705.1"/>
    </source>
</evidence>